<keyword evidence="2" id="KW-1185">Reference proteome</keyword>
<organism evidence="1 2">
    <name type="scientific">Hyaloperonospora arabidopsidis (strain Emoy2)</name>
    <name type="common">Downy mildew agent</name>
    <name type="synonym">Peronospora arabidopsidis</name>
    <dbReference type="NCBI Taxonomy" id="559515"/>
    <lineage>
        <taxon>Eukaryota</taxon>
        <taxon>Sar</taxon>
        <taxon>Stramenopiles</taxon>
        <taxon>Oomycota</taxon>
        <taxon>Peronosporomycetes</taxon>
        <taxon>Peronosporales</taxon>
        <taxon>Peronosporaceae</taxon>
        <taxon>Hyaloperonospora</taxon>
    </lineage>
</organism>
<evidence type="ECO:0000313" key="2">
    <source>
        <dbReference type="Proteomes" id="UP000011713"/>
    </source>
</evidence>
<dbReference type="eggNOG" id="KOG2084">
    <property type="taxonomic scope" value="Eukaryota"/>
</dbReference>
<reference evidence="1" key="2">
    <citation type="submission" date="2015-06" db="UniProtKB">
        <authorList>
            <consortium name="EnsemblProtists"/>
        </authorList>
    </citation>
    <scope>IDENTIFICATION</scope>
    <source>
        <strain evidence="1">Emoy2</strain>
    </source>
</reference>
<accession>M4C341</accession>
<dbReference type="HOGENOM" id="CLU_1328572_0_0_1"/>
<dbReference type="Proteomes" id="UP000011713">
    <property type="component" value="Unassembled WGS sequence"/>
</dbReference>
<evidence type="ECO:0000313" key="1">
    <source>
        <dbReference type="EnsemblProtists" id="HpaP813508"/>
    </source>
</evidence>
<name>M4C341_HYAAE</name>
<dbReference type="STRING" id="559515.M4C341"/>
<dbReference type="EnsemblProtists" id="HpaT813508">
    <property type="protein sequence ID" value="HpaP813508"/>
    <property type="gene ID" value="HpaG813508"/>
</dbReference>
<proteinExistence type="predicted"/>
<protein>
    <submittedName>
        <fullName evidence="1">Uncharacterized protein</fullName>
    </submittedName>
</protein>
<dbReference type="AlphaFoldDB" id="M4C341"/>
<dbReference type="VEuPathDB" id="FungiDB:HpaG813508"/>
<dbReference type="EMBL" id="ABWE02002582">
    <property type="status" value="NOT_ANNOTATED_CDS"/>
    <property type="molecule type" value="Genomic_DNA"/>
</dbReference>
<dbReference type="InParanoid" id="M4C341"/>
<sequence>MRIVHDPAVFDIADDVPGDRGRRVETQTELLAGDLALRASAHAVVLLPELWSSHCHKCFVGSDLRRLSRCGCCRTVYYCLRLPKLMHLCCMKGSKKCQQLDWRLDHQKECKSLKQLAQLELTSDQMMDVVLLGRVFRRKDAEGLKPMELVWYEEDLKDQELILLAALAQKLNLVDGKVRNVEDAVVTTKTCQVRLMEDVLAVIMWCS</sequence>
<reference evidence="2" key="1">
    <citation type="journal article" date="2010" name="Science">
        <title>Signatures of adaptation to obligate biotrophy in the Hyaloperonospora arabidopsidis genome.</title>
        <authorList>
            <person name="Baxter L."/>
            <person name="Tripathy S."/>
            <person name="Ishaque N."/>
            <person name="Boot N."/>
            <person name="Cabral A."/>
            <person name="Kemen E."/>
            <person name="Thines M."/>
            <person name="Ah-Fong A."/>
            <person name="Anderson R."/>
            <person name="Badejoko W."/>
            <person name="Bittner-Eddy P."/>
            <person name="Boore J.L."/>
            <person name="Chibucos M.C."/>
            <person name="Coates M."/>
            <person name="Dehal P."/>
            <person name="Delehaunty K."/>
            <person name="Dong S."/>
            <person name="Downton P."/>
            <person name="Dumas B."/>
            <person name="Fabro G."/>
            <person name="Fronick C."/>
            <person name="Fuerstenberg S.I."/>
            <person name="Fulton L."/>
            <person name="Gaulin E."/>
            <person name="Govers F."/>
            <person name="Hughes L."/>
            <person name="Humphray S."/>
            <person name="Jiang R.H."/>
            <person name="Judelson H."/>
            <person name="Kamoun S."/>
            <person name="Kyung K."/>
            <person name="Meijer H."/>
            <person name="Minx P."/>
            <person name="Morris P."/>
            <person name="Nelson J."/>
            <person name="Phuntumart V."/>
            <person name="Qutob D."/>
            <person name="Rehmany A."/>
            <person name="Rougon-Cardoso A."/>
            <person name="Ryden P."/>
            <person name="Torto-Alalibo T."/>
            <person name="Studholme D."/>
            <person name="Wang Y."/>
            <person name="Win J."/>
            <person name="Wood J."/>
            <person name="Clifton S.W."/>
            <person name="Rogers J."/>
            <person name="Van den Ackerveken G."/>
            <person name="Jones J.D."/>
            <person name="McDowell J.M."/>
            <person name="Beynon J."/>
            <person name="Tyler B.M."/>
        </authorList>
    </citation>
    <scope>NUCLEOTIDE SEQUENCE [LARGE SCALE GENOMIC DNA]</scope>
    <source>
        <strain evidence="2">Emoy2</strain>
    </source>
</reference>